<evidence type="ECO:0000256" key="6">
    <source>
        <dbReference type="SAM" id="Phobius"/>
    </source>
</evidence>
<reference evidence="7 8" key="1">
    <citation type="submission" date="2019-08" db="EMBL/GenBank/DDBJ databases">
        <authorList>
            <person name="Peeters C."/>
        </authorList>
    </citation>
    <scope>NUCLEOTIDE SEQUENCE [LARGE SCALE GENOMIC DNA]</scope>
    <source>
        <strain evidence="7 8">LMG 31011</strain>
    </source>
</reference>
<feature type="transmembrane region" description="Helical" evidence="6">
    <location>
        <begin position="160"/>
        <end position="182"/>
    </location>
</feature>
<name>A0A5E4VZJ5_9BURK</name>
<dbReference type="InterPro" id="IPR001123">
    <property type="entry name" value="LeuE-type"/>
</dbReference>
<keyword evidence="2" id="KW-1003">Cell membrane</keyword>
<keyword evidence="3 6" id="KW-0812">Transmembrane</keyword>
<keyword evidence="8" id="KW-1185">Reference proteome</keyword>
<feature type="transmembrane region" description="Helical" evidence="6">
    <location>
        <begin position="15"/>
        <end position="39"/>
    </location>
</feature>
<dbReference type="Proteomes" id="UP000366819">
    <property type="component" value="Unassembled WGS sequence"/>
</dbReference>
<feature type="transmembrane region" description="Helical" evidence="6">
    <location>
        <begin position="79"/>
        <end position="104"/>
    </location>
</feature>
<evidence type="ECO:0000256" key="1">
    <source>
        <dbReference type="ARBA" id="ARBA00004651"/>
    </source>
</evidence>
<sequence length="216" mass="22908">MLYNYNPLGRQMVDWSAVVTVFGIYVAAVVIPGPNFIAITHKAVTGRRVDALALVAGIVTVNLFWATCAMLGLSAVFAVFPWLAVGLRLVGAAYLIWFGVWLVVSARATPSAESRSPKVPLFRGAFLQGVATNIANPKSIAFYAAVFSSAVPTHVSTPTFFAMLATVGASATCWYGVVALVLSHASIAAAYRRAKAWIDLTCGGLMIALGVRQALR</sequence>
<dbReference type="PANTHER" id="PTHR30086:SF19">
    <property type="entry name" value="THREONINE EFFLUX PROTEIN"/>
    <property type="match status" value="1"/>
</dbReference>
<gene>
    <name evidence="7" type="ORF">PAQ31011_02979</name>
</gene>
<feature type="transmembrane region" description="Helical" evidence="6">
    <location>
        <begin position="51"/>
        <end position="73"/>
    </location>
</feature>
<dbReference type="Pfam" id="PF01810">
    <property type="entry name" value="LysE"/>
    <property type="match status" value="1"/>
</dbReference>
<organism evidence="7 8">
    <name type="scientific">Pandoraea aquatica</name>
    <dbReference type="NCBI Taxonomy" id="2508290"/>
    <lineage>
        <taxon>Bacteria</taxon>
        <taxon>Pseudomonadati</taxon>
        <taxon>Pseudomonadota</taxon>
        <taxon>Betaproteobacteria</taxon>
        <taxon>Burkholderiales</taxon>
        <taxon>Burkholderiaceae</taxon>
        <taxon>Pandoraea</taxon>
    </lineage>
</organism>
<evidence type="ECO:0000256" key="3">
    <source>
        <dbReference type="ARBA" id="ARBA00022692"/>
    </source>
</evidence>
<keyword evidence="5 6" id="KW-0472">Membrane</keyword>
<accession>A0A5E4VZJ5</accession>
<evidence type="ECO:0000256" key="2">
    <source>
        <dbReference type="ARBA" id="ARBA00022475"/>
    </source>
</evidence>
<dbReference type="PANTHER" id="PTHR30086">
    <property type="entry name" value="ARGININE EXPORTER PROTEIN ARGO"/>
    <property type="match status" value="1"/>
</dbReference>
<evidence type="ECO:0000313" key="8">
    <source>
        <dbReference type="Proteomes" id="UP000366819"/>
    </source>
</evidence>
<dbReference type="GO" id="GO:0005886">
    <property type="term" value="C:plasma membrane"/>
    <property type="evidence" value="ECO:0007669"/>
    <property type="project" value="UniProtKB-SubCell"/>
</dbReference>
<comment type="subcellular location">
    <subcellularLocation>
        <location evidence="1">Cell membrane</location>
        <topology evidence="1">Multi-pass membrane protein</topology>
    </subcellularLocation>
</comment>
<keyword evidence="4 6" id="KW-1133">Transmembrane helix</keyword>
<dbReference type="GO" id="GO:0015171">
    <property type="term" value="F:amino acid transmembrane transporter activity"/>
    <property type="evidence" value="ECO:0007669"/>
    <property type="project" value="TreeGrafter"/>
</dbReference>
<protein>
    <submittedName>
        <fullName evidence="7">Amino acid transporter</fullName>
    </submittedName>
</protein>
<feature type="transmembrane region" description="Helical" evidence="6">
    <location>
        <begin position="125"/>
        <end position="148"/>
    </location>
</feature>
<dbReference type="AlphaFoldDB" id="A0A5E4VZJ5"/>
<evidence type="ECO:0000313" key="7">
    <source>
        <dbReference type="EMBL" id="VVE17581.1"/>
    </source>
</evidence>
<evidence type="ECO:0000256" key="4">
    <source>
        <dbReference type="ARBA" id="ARBA00022989"/>
    </source>
</evidence>
<evidence type="ECO:0000256" key="5">
    <source>
        <dbReference type="ARBA" id="ARBA00023136"/>
    </source>
</evidence>
<dbReference type="EMBL" id="CABPSN010000004">
    <property type="protein sequence ID" value="VVE17581.1"/>
    <property type="molecule type" value="Genomic_DNA"/>
</dbReference>
<proteinExistence type="predicted"/>